<feature type="transmembrane region" description="Helical" evidence="1">
    <location>
        <begin position="115"/>
        <end position="135"/>
    </location>
</feature>
<dbReference type="Proteomes" id="UP000276443">
    <property type="component" value="Unassembled WGS sequence"/>
</dbReference>
<keyword evidence="1" id="KW-0472">Membrane</keyword>
<feature type="transmembrane region" description="Helical" evidence="1">
    <location>
        <begin position="79"/>
        <end position="103"/>
    </location>
</feature>
<feature type="transmembrane region" description="Helical" evidence="1">
    <location>
        <begin position="181"/>
        <end position="200"/>
    </location>
</feature>
<feature type="transmembrane region" description="Helical" evidence="1">
    <location>
        <begin position="142"/>
        <end position="161"/>
    </location>
</feature>
<dbReference type="PANTHER" id="PTHR41309:SF2">
    <property type="entry name" value="MEMBRANE PROTEIN"/>
    <property type="match status" value="1"/>
</dbReference>
<sequence>MRSLLLKEWIVNRSIILSMTTLLVLGSIFAELFSNHGQDPIYLAVIFGCLFPFVGDMSENTNQSENLINSLPVNRQEIVASKYVSAFLFSLLIIVMVAVIKLFPIFNGVRLIELALSFTLVGMFISIYFPLLYFLGPRFVMIGMMVLGIVSLTFLPQLINTGIKKNFWGLTEYYQQMSTEWVSIILLGITAGLLLVSWFISGRIYMKKQF</sequence>
<dbReference type="AlphaFoldDB" id="A0A3N5BR63"/>
<dbReference type="EMBL" id="RKRF01000010">
    <property type="protein sequence ID" value="RPF52208.1"/>
    <property type="molecule type" value="Genomic_DNA"/>
</dbReference>
<feature type="transmembrane region" description="Helical" evidence="1">
    <location>
        <begin position="40"/>
        <end position="58"/>
    </location>
</feature>
<dbReference type="Pfam" id="PF13346">
    <property type="entry name" value="ABC2_membrane_5"/>
    <property type="match status" value="1"/>
</dbReference>
<dbReference type="InterPro" id="IPR025699">
    <property type="entry name" value="ABC2_memb-like"/>
</dbReference>
<evidence type="ECO:0000313" key="2">
    <source>
        <dbReference type="EMBL" id="RPF52208.1"/>
    </source>
</evidence>
<evidence type="ECO:0000256" key="1">
    <source>
        <dbReference type="SAM" id="Phobius"/>
    </source>
</evidence>
<proteinExistence type="predicted"/>
<keyword evidence="1" id="KW-0812">Transmembrane</keyword>
<comment type="caution">
    <text evidence="2">The sequence shown here is derived from an EMBL/GenBank/DDBJ whole genome shotgun (WGS) entry which is preliminary data.</text>
</comment>
<gene>
    <name evidence="2" type="ORF">EDC24_2199</name>
</gene>
<organism evidence="2 3">
    <name type="scientific">Aquisalibacillus elongatus</name>
    <dbReference type="NCBI Taxonomy" id="485577"/>
    <lineage>
        <taxon>Bacteria</taxon>
        <taxon>Bacillati</taxon>
        <taxon>Bacillota</taxon>
        <taxon>Bacilli</taxon>
        <taxon>Bacillales</taxon>
        <taxon>Bacillaceae</taxon>
        <taxon>Aquisalibacillus</taxon>
    </lineage>
</organism>
<dbReference type="PANTHER" id="PTHR41309">
    <property type="entry name" value="MEMBRANE PROTEIN-RELATED"/>
    <property type="match status" value="1"/>
</dbReference>
<reference evidence="2 3" key="1">
    <citation type="submission" date="2018-11" db="EMBL/GenBank/DDBJ databases">
        <title>Genomic Encyclopedia of Type Strains, Phase IV (KMG-IV): sequencing the most valuable type-strain genomes for metagenomic binning, comparative biology and taxonomic classification.</title>
        <authorList>
            <person name="Goeker M."/>
        </authorList>
    </citation>
    <scope>NUCLEOTIDE SEQUENCE [LARGE SCALE GENOMIC DNA]</scope>
    <source>
        <strain evidence="2 3">DSM 18090</strain>
    </source>
</reference>
<evidence type="ECO:0000313" key="3">
    <source>
        <dbReference type="Proteomes" id="UP000276443"/>
    </source>
</evidence>
<accession>A0A3N5BR63</accession>
<dbReference type="OrthoDB" id="2969345at2"/>
<dbReference type="RefSeq" id="WP_124222437.1">
    <property type="nucleotide sequence ID" value="NZ_RKRF01000010.1"/>
</dbReference>
<keyword evidence="3" id="KW-1185">Reference proteome</keyword>
<protein>
    <submittedName>
        <fullName evidence="2">ABC-2 family transporter</fullName>
    </submittedName>
</protein>
<name>A0A3N5BR63_9BACI</name>
<keyword evidence="1" id="KW-1133">Transmembrane helix</keyword>